<gene>
    <name evidence="8" type="ORF">SPI_04224</name>
</gene>
<feature type="compositionally biased region" description="Low complexity" evidence="5">
    <location>
        <begin position="643"/>
        <end position="652"/>
    </location>
</feature>
<dbReference type="AlphaFoldDB" id="A0A167VJ84"/>
<dbReference type="EMBL" id="AZHD01000006">
    <property type="protein sequence ID" value="OAA62684.1"/>
    <property type="molecule type" value="Genomic_DNA"/>
</dbReference>
<feature type="region of interest" description="Disordered" evidence="5">
    <location>
        <begin position="358"/>
        <end position="389"/>
    </location>
</feature>
<evidence type="ECO:0000256" key="5">
    <source>
        <dbReference type="SAM" id="MobiDB-lite"/>
    </source>
</evidence>
<sequence length="673" mass="71493">MARLPVLSLLAGLAAAVGTSAAREPASSSTSPTAAASFRAVQNTTYTNPILPGFHPDPSCIHVADSDGNAESPGTFYCVSSSFSAFPGIPIHASRDLQRWTLIGHVINRAAQLPELAQTSKATSGIWAPTLRYHDGTFYVVTIKDELPQTDARRWENLIFQADDLYDASSWTDPVRFEFVGYDPSPFWDDDDRSYIVASHAWQVKPGIQLAEVDLDSGETGNWTTIWTGTGGLAPEGPHLYRKDGYYYLLIAEGGTGLGHEVTMARSTTLAGGYVPHPGNPVLTNANTTQYFQTVGHADLVQDAAGRWWGVALATRSGPAYVHYPMGRETVLTSVQWGNGNGNGSASWPLFTPVRGTMSGPLPPTVHGPDDDDSDEYDDDGGYTRELTGDDLDFAAGRTTLPPHFTYWRPPVAGQYEIVPWAANATSKESKASNAYALRLRPSRLNLTGLNGNDVAGLPGGQTFVGRRQQHTLFTFRIALTYQPTAPGDEAGVSVFLTQNHHLDLGVVRIGGVSGRRRSNHSGNSSSSSSMAVAGTYLRFRGIATGDPVHGAPPAVITVRVPASWHDGADDGPLHVTLQIQAANATHYAFAAWPTGRPSAMRTVAWADNAAVSYGFTGALLGVYCTSNGEGGGGGGGGGGGSNSNANSTSTSDAPAPVYVHTWEYVPAGQIRE</sequence>
<feature type="domain" description="Beta-xylosidase C-terminal Concanavalin A-like" evidence="7">
    <location>
        <begin position="432"/>
        <end position="524"/>
    </location>
</feature>
<organism evidence="8 9">
    <name type="scientific">Niveomyces insectorum RCEF 264</name>
    <dbReference type="NCBI Taxonomy" id="1081102"/>
    <lineage>
        <taxon>Eukaryota</taxon>
        <taxon>Fungi</taxon>
        <taxon>Dikarya</taxon>
        <taxon>Ascomycota</taxon>
        <taxon>Pezizomycotina</taxon>
        <taxon>Sordariomycetes</taxon>
        <taxon>Hypocreomycetidae</taxon>
        <taxon>Hypocreales</taxon>
        <taxon>Cordycipitaceae</taxon>
        <taxon>Niveomyces</taxon>
    </lineage>
</organism>
<dbReference type="SUPFAM" id="SSF75005">
    <property type="entry name" value="Arabinanase/levansucrase/invertase"/>
    <property type="match status" value="1"/>
</dbReference>
<feature type="region of interest" description="Disordered" evidence="5">
    <location>
        <begin position="635"/>
        <end position="655"/>
    </location>
</feature>
<dbReference type="SUPFAM" id="SSF49899">
    <property type="entry name" value="Concanavalin A-like lectins/glucanases"/>
    <property type="match status" value="1"/>
</dbReference>
<feature type="chain" id="PRO_5007893482" evidence="6">
    <location>
        <begin position="23"/>
        <end position="673"/>
    </location>
</feature>
<dbReference type="OrthoDB" id="2139957at2759"/>
<dbReference type="Gene3D" id="2.115.10.20">
    <property type="entry name" value="Glycosyl hydrolase domain, family 43"/>
    <property type="match status" value="1"/>
</dbReference>
<evidence type="ECO:0000256" key="3">
    <source>
        <dbReference type="ARBA" id="ARBA00023295"/>
    </source>
</evidence>
<evidence type="ECO:0000256" key="2">
    <source>
        <dbReference type="ARBA" id="ARBA00022801"/>
    </source>
</evidence>
<evidence type="ECO:0000259" key="7">
    <source>
        <dbReference type="Pfam" id="PF17851"/>
    </source>
</evidence>
<dbReference type="InterPro" id="IPR013320">
    <property type="entry name" value="ConA-like_dom_sf"/>
</dbReference>
<keyword evidence="3" id="KW-0326">Glycosidase</keyword>
<dbReference type="STRING" id="1081102.A0A167VJ84"/>
<dbReference type="Pfam" id="PF04616">
    <property type="entry name" value="Glyco_hydro_43"/>
    <property type="match status" value="1"/>
</dbReference>
<evidence type="ECO:0000256" key="4">
    <source>
        <dbReference type="PIRSR" id="PIRSR606710-2"/>
    </source>
</evidence>
<reference evidence="8 9" key="1">
    <citation type="journal article" date="2016" name="Genome Biol. Evol.">
        <title>Divergent and convergent evolution of fungal pathogenicity.</title>
        <authorList>
            <person name="Shang Y."/>
            <person name="Xiao G."/>
            <person name="Zheng P."/>
            <person name="Cen K."/>
            <person name="Zhan S."/>
            <person name="Wang C."/>
        </authorList>
    </citation>
    <scope>NUCLEOTIDE SEQUENCE [LARGE SCALE GENOMIC DNA]</scope>
    <source>
        <strain evidence="8 9">RCEF 264</strain>
    </source>
</reference>
<evidence type="ECO:0000256" key="1">
    <source>
        <dbReference type="ARBA" id="ARBA00009865"/>
    </source>
</evidence>
<feature type="compositionally biased region" description="Acidic residues" evidence="5">
    <location>
        <begin position="370"/>
        <end position="381"/>
    </location>
</feature>
<keyword evidence="9" id="KW-1185">Reference proteome</keyword>
<dbReference type="GO" id="GO:0004553">
    <property type="term" value="F:hydrolase activity, hydrolyzing O-glycosyl compounds"/>
    <property type="evidence" value="ECO:0007669"/>
    <property type="project" value="InterPro"/>
</dbReference>
<accession>A0A167VJ84</accession>
<dbReference type="Pfam" id="PF17851">
    <property type="entry name" value="GH43_C2"/>
    <property type="match status" value="1"/>
</dbReference>
<feature type="site" description="Important for catalytic activity, responsible for pKa modulation of the active site Glu and correct orientation of both the proton donor and substrate" evidence="4">
    <location>
        <position position="183"/>
    </location>
</feature>
<evidence type="ECO:0000313" key="8">
    <source>
        <dbReference type="EMBL" id="OAA62684.1"/>
    </source>
</evidence>
<name>A0A167VJ84_9HYPO</name>
<dbReference type="Gene3D" id="2.60.120.200">
    <property type="match status" value="1"/>
</dbReference>
<evidence type="ECO:0000313" key="9">
    <source>
        <dbReference type="Proteomes" id="UP000076874"/>
    </source>
</evidence>
<dbReference type="InterPro" id="IPR041542">
    <property type="entry name" value="GH43_C2"/>
</dbReference>
<feature type="signal peptide" evidence="6">
    <location>
        <begin position="1"/>
        <end position="22"/>
    </location>
</feature>
<comment type="similarity">
    <text evidence="1">Belongs to the glycosyl hydrolase 43 family.</text>
</comment>
<comment type="caution">
    <text evidence="8">The sequence shown here is derived from an EMBL/GenBank/DDBJ whole genome shotgun (WGS) entry which is preliminary data.</text>
</comment>
<dbReference type="CDD" id="cd18833">
    <property type="entry name" value="GH43_PcXyl-like"/>
    <property type="match status" value="1"/>
</dbReference>
<dbReference type="PANTHER" id="PTHR42812:SF17">
    <property type="entry name" value="BETA-XYLOSIDASE C-TERMINAL CONCANAVALIN A-LIKE DOMAIN-CONTAINING PROTEIN-RELATED"/>
    <property type="match status" value="1"/>
</dbReference>
<dbReference type="PANTHER" id="PTHR42812">
    <property type="entry name" value="BETA-XYLOSIDASE"/>
    <property type="match status" value="1"/>
</dbReference>
<dbReference type="InterPro" id="IPR023296">
    <property type="entry name" value="Glyco_hydro_beta-prop_sf"/>
</dbReference>
<keyword evidence="6" id="KW-0732">Signal</keyword>
<keyword evidence="2 8" id="KW-0378">Hydrolase</keyword>
<dbReference type="GO" id="GO:0005975">
    <property type="term" value="P:carbohydrate metabolic process"/>
    <property type="evidence" value="ECO:0007669"/>
    <property type="project" value="InterPro"/>
</dbReference>
<proteinExistence type="inferred from homology"/>
<dbReference type="Proteomes" id="UP000076874">
    <property type="component" value="Unassembled WGS sequence"/>
</dbReference>
<dbReference type="InterPro" id="IPR006710">
    <property type="entry name" value="Glyco_hydro_43"/>
</dbReference>
<evidence type="ECO:0000256" key="6">
    <source>
        <dbReference type="SAM" id="SignalP"/>
    </source>
</evidence>
<dbReference type="InterPro" id="IPR051795">
    <property type="entry name" value="Glycosyl_Hydrlase_43"/>
</dbReference>
<protein>
    <submittedName>
        <fullName evidence="8">Glycoside hydrolase family 43 protein</fullName>
    </submittedName>
</protein>